<dbReference type="PROSITE" id="PS50088">
    <property type="entry name" value="ANK_REPEAT"/>
    <property type="match status" value="1"/>
</dbReference>
<dbReference type="OMA" id="RDIILIM"/>
<keyword evidence="2" id="KW-0472">Membrane</keyword>
<evidence type="ECO:0000256" key="1">
    <source>
        <dbReference type="PROSITE-ProRule" id="PRU00023"/>
    </source>
</evidence>
<dbReference type="SUPFAM" id="SSF48403">
    <property type="entry name" value="Ankyrin repeat"/>
    <property type="match status" value="1"/>
</dbReference>
<feature type="transmembrane region" description="Helical" evidence="2">
    <location>
        <begin position="249"/>
        <end position="268"/>
    </location>
</feature>
<keyword evidence="2" id="KW-1133">Transmembrane helix</keyword>
<dbReference type="InterPro" id="IPR036770">
    <property type="entry name" value="Ankyrin_rpt-contain_sf"/>
</dbReference>
<evidence type="ECO:0000256" key="2">
    <source>
        <dbReference type="SAM" id="Phobius"/>
    </source>
</evidence>
<feature type="transmembrane region" description="Helical" evidence="2">
    <location>
        <begin position="219"/>
        <end position="242"/>
    </location>
</feature>
<keyword evidence="1" id="KW-0040">ANK repeat</keyword>
<dbReference type="EMBL" id="KK198759">
    <property type="protein sequence ID" value="KCW63585.1"/>
    <property type="molecule type" value="Genomic_DNA"/>
</dbReference>
<feature type="repeat" description="ANK" evidence="1">
    <location>
        <begin position="54"/>
        <end position="91"/>
    </location>
</feature>
<dbReference type="InterPro" id="IPR026961">
    <property type="entry name" value="PGG_dom"/>
</dbReference>
<protein>
    <recommendedName>
        <fullName evidence="3">PGG domain-containing protein</fullName>
    </recommendedName>
</protein>
<dbReference type="InterPro" id="IPR002110">
    <property type="entry name" value="Ankyrin_rpt"/>
</dbReference>
<dbReference type="PANTHER" id="PTHR24128:SF24">
    <property type="entry name" value="ANKYRIN REPEAT PROTEIN"/>
    <property type="match status" value="1"/>
</dbReference>
<dbReference type="Gene3D" id="1.25.40.20">
    <property type="entry name" value="Ankyrin repeat-containing domain"/>
    <property type="match status" value="1"/>
</dbReference>
<evidence type="ECO:0000313" key="4">
    <source>
        <dbReference type="EMBL" id="KCW63585.1"/>
    </source>
</evidence>
<organism evidence="4">
    <name type="scientific">Eucalyptus grandis</name>
    <name type="common">Flooded gum</name>
    <dbReference type="NCBI Taxonomy" id="71139"/>
    <lineage>
        <taxon>Eukaryota</taxon>
        <taxon>Viridiplantae</taxon>
        <taxon>Streptophyta</taxon>
        <taxon>Embryophyta</taxon>
        <taxon>Tracheophyta</taxon>
        <taxon>Spermatophyta</taxon>
        <taxon>Magnoliopsida</taxon>
        <taxon>eudicotyledons</taxon>
        <taxon>Gunneridae</taxon>
        <taxon>Pentapetalae</taxon>
        <taxon>rosids</taxon>
        <taxon>malvids</taxon>
        <taxon>Myrtales</taxon>
        <taxon>Myrtaceae</taxon>
        <taxon>Myrtoideae</taxon>
        <taxon>Eucalypteae</taxon>
        <taxon>Eucalyptus</taxon>
    </lineage>
</organism>
<dbReference type="Pfam" id="PF13962">
    <property type="entry name" value="PGG"/>
    <property type="match status" value="1"/>
</dbReference>
<keyword evidence="2" id="KW-0812">Transmembrane</keyword>
<feature type="transmembrane region" description="Helical" evidence="2">
    <location>
        <begin position="280"/>
        <end position="300"/>
    </location>
</feature>
<reference evidence="4" key="1">
    <citation type="submission" date="2013-07" db="EMBL/GenBank/DDBJ databases">
        <title>The genome of Eucalyptus grandis.</title>
        <authorList>
            <person name="Schmutz J."/>
            <person name="Hayes R."/>
            <person name="Myburg A."/>
            <person name="Tuskan G."/>
            <person name="Grattapaglia D."/>
            <person name="Rokhsar D.S."/>
        </authorList>
    </citation>
    <scope>NUCLEOTIDE SEQUENCE</scope>
    <source>
        <tissue evidence="4">Leaf extractions</tissue>
    </source>
</reference>
<name>A0A059BD30_EUCGR</name>
<proteinExistence type="predicted"/>
<accession>A0A059BD30</accession>
<dbReference type="eggNOG" id="KOG0504">
    <property type="taxonomic scope" value="Eukaryota"/>
</dbReference>
<dbReference type="STRING" id="71139.A0A059BD30"/>
<dbReference type="AlphaFoldDB" id="A0A059BD30"/>
<dbReference type="FunCoup" id="A0A059BD30">
    <property type="interactions" value="177"/>
</dbReference>
<dbReference type="Gramene" id="KCW63585">
    <property type="protein sequence ID" value="KCW63585"/>
    <property type="gene ID" value="EUGRSUZ_G01207"/>
</dbReference>
<feature type="domain" description="PGG" evidence="3">
    <location>
        <begin position="152"/>
        <end position="266"/>
    </location>
</feature>
<dbReference type="InParanoid" id="A0A059BD30"/>
<evidence type="ECO:0000259" key="3">
    <source>
        <dbReference type="Pfam" id="PF13962"/>
    </source>
</evidence>
<dbReference type="PANTHER" id="PTHR24128">
    <property type="entry name" value="HOMEOBOX PROTEIN WARIAI"/>
    <property type="match status" value="1"/>
</dbReference>
<sequence>MEIAILKPSFARKLNRGGYSPMHLALQNKHYGTVLFGWIKRTYLTEILDWKDEDGNTVLHIAALEQQPEVWFMLIIKLLIGHVTEIAMNNQGMTALKIFQENPCGDQDLAKMLHRLGHVASWFQPLPLSQFLRMELSFFQKSTLWFGLRDESARDIILIMATLIATTTYQATLSPPGGYWQDNSSNLLPNSTEVSANSSGIAIEKPHRAGNIIMTGSDLYTFTVLNSAVFLASIGTIWVTAIPLLPHTFMVYFSVFILCVAYFTSIAVEFPKSNLVMRNFLAVSYVSLVIVVLWLPFFVWMKHLRVLHRIDATGRHLKV</sequence>
<gene>
    <name evidence="4" type="ORF">EUGRSUZ_G01207</name>
</gene>